<comment type="caution">
    <text evidence="2">The sequence shown here is derived from an EMBL/GenBank/DDBJ whole genome shotgun (WGS) entry which is preliminary data.</text>
</comment>
<dbReference type="EMBL" id="JACASI010000034">
    <property type="protein sequence ID" value="MCQ3830444.1"/>
    <property type="molecule type" value="Genomic_DNA"/>
</dbReference>
<keyword evidence="2" id="KW-0503">Monooxygenase</keyword>
<protein>
    <submittedName>
        <fullName evidence="2">Antibiotic biosynthesis monooxygenase</fullName>
    </submittedName>
</protein>
<dbReference type="InterPro" id="IPR007138">
    <property type="entry name" value="ABM_dom"/>
</dbReference>
<gene>
    <name evidence="2" type="ORF">HXX02_13400</name>
</gene>
<dbReference type="Pfam" id="PF03992">
    <property type="entry name" value="ABM"/>
    <property type="match status" value="1"/>
</dbReference>
<evidence type="ECO:0000313" key="3">
    <source>
        <dbReference type="Proteomes" id="UP001205566"/>
    </source>
</evidence>
<sequence>MIYVLIEREIAEDLETTYEDAARKLLTNAYQTTGFVDGHTYTELDNPLRRFTLSRWKSVLHWQQWYDSEERRDQMAQLSPMLAQEERITILEDAASGAPGQQPSASVVAG</sequence>
<keyword evidence="2" id="KW-0560">Oxidoreductase</keyword>
<keyword evidence="3" id="KW-1185">Reference proteome</keyword>
<proteinExistence type="predicted"/>
<dbReference type="InterPro" id="IPR011008">
    <property type="entry name" value="Dimeric_a/b-barrel"/>
</dbReference>
<name>A0ABT1P601_9GAMM</name>
<dbReference type="RefSeq" id="WP_255875382.1">
    <property type="nucleotide sequence ID" value="NZ_JACASI010000034.1"/>
</dbReference>
<dbReference type="Proteomes" id="UP001205566">
    <property type="component" value="Unassembled WGS sequence"/>
</dbReference>
<feature type="domain" description="ABM" evidence="1">
    <location>
        <begin position="1"/>
        <end position="73"/>
    </location>
</feature>
<accession>A0ABT1P601</accession>
<dbReference type="GO" id="GO:0004497">
    <property type="term" value="F:monooxygenase activity"/>
    <property type="evidence" value="ECO:0007669"/>
    <property type="project" value="UniProtKB-KW"/>
</dbReference>
<evidence type="ECO:0000313" key="2">
    <source>
        <dbReference type="EMBL" id="MCQ3830444.1"/>
    </source>
</evidence>
<organism evidence="2 3">
    <name type="scientific">Microbulbifer elongatus</name>
    <dbReference type="NCBI Taxonomy" id="86173"/>
    <lineage>
        <taxon>Bacteria</taxon>
        <taxon>Pseudomonadati</taxon>
        <taxon>Pseudomonadota</taxon>
        <taxon>Gammaproteobacteria</taxon>
        <taxon>Cellvibrionales</taxon>
        <taxon>Microbulbiferaceae</taxon>
        <taxon>Microbulbifer</taxon>
    </lineage>
</organism>
<evidence type="ECO:0000259" key="1">
    <source>
        <dbReference type="Pfam" id="PF03992"/>
    </source>
</evidence>
<dbReference type="Gene3D" id="3.30.70.100">
    <property type="match status" value="1"/>
</dbReference>
<reference evidence="2" key="1">
    <citation type="thesis" date="2020" institute="Technische Universitat Dresden" country="Dresden, Germany">
        <title>The Agarolytic System of Microbulbifer elongatus PORT2, Isolated from Batu Karas, Pangandaran West Java Indonesia.</title>
        <authorList>
            <person name="Anggraeni S.R."/>
        </authorList>
    </citation>
    <scope>NUCLEOTIDE SEQUENCE</scope>
    <source>
        <strain evidence="2">PORT2</strain>
    </source>
</reference>
<dbReference type="SUPFAM" id="SSF54909">
    <property type="entry name" value="Dimeric alpha+beta barrel"/>
    <property type="match status" value="1"/>
</dbReference>